<comment type="caution">
    <text evidence="1">The sequence shown here is derived from an EMBL/GenBank/DDBJ whole genome shotgun (WGS) entry which is preliminary data.</text>
</comment>
<organism evidence="1 2">
    <name type="scientific">Pseudoscardovia suis</name>
    <dbReference type="NCBI Taxonomy" id="987063"/>
    <lineage>
        <taxon>Bacteria</taxon>
        <taxon>Bacillati</taxon>
        <taxon>Actinomycetota</taxon>
        <taxon>Actinomycetes</taxon>
        <taxon>Bifidobacteriales</taxon>
        <taxon>Bifidobacteriaceae</taxon>
        <taxon>Pseudoscardovia</taxon>
    </lineage>
</organism>
<sequence length="33" mass="3276">MTVASGVAGLWQQVGNGRVRQGTAVDDGDSGSV</sequence>
<keyword evidence="2" id="KW-1185">Reference proteome</keyword>
<dbReference type="Proteomes" id="UP000216454">
    <property type="component" value="Unassembled WGS sequence"/>
</dbReference>
<accession>A0A261F1N9</accession>
<evidence type="ECO:0000313" key="1">
    <source>
        <dbReference type="EMBL" id="OZG52846.1"/>
    </source>
</evidence>
<protein>
    <submittedName>
        <fullName evidence="1">Uncharacterized protein</fullName>
    </submittedName>
</protein>
<dbReference type="EMBL" id="MWWQ01000005">
    <property type="protein sequence ID" value="OZG52846.1"/>
    <property type="molecule type" value="Genomic_DNA"/>
</dbReference>
<proteinExistence type="predicted"/>
<evidence type="ECO:0000313" key="2">
    <source>
        <dbReference type="Proteomes" id="UP000216454"/>
    </source>
</evidence>
<name>A0A261F1N9_9BIFI</name>
<dbReference type="AlphaFoldDB" id="A0A261F1N9"/>
<reference evidence="1 2" key="1">
    <citation type="journal article" date="2017" name="BMC Genomics">
        <title>Comparative genomic and phylogenomic analyses of the Bifidobacteriaceae family.</title>
        <authorList>
            <person name="Lugli G.A."/>
            <person name="Milani C."/>
            <person name="Turroni F."/>
            <person name="Duranti S."/>
            <person name="Mancabelli L."/>
            <person name="Mangifesta M."/>
            <person name="Ferrario C."/>
            <person name="Modesto M."/>
            <person name="Mattarelli P."/>
            <person name="Jiri K."/>
            <person name="van Sinderen D."/>
            <person name="Ventura M."/>
        </authorList>
    </citation>
    <scope>NUCLEOTIDE SEQUENCE [LARGE SCALE GENOMIC DNA]</scope>
    <source>
        <strain evidence="1 2">DSM 24744</strain>
    </source>
</reference>
<gene>
    <name evidence="1" type="ORF">PSSU_0464</name>
</gene>